<dbReference type="KEGG" id="tva:4773167"/>
<dbReference type="VEuPathDB" id="TrichDB:TVAG_201700"/>
<evidence type="ECO:0000313" key="2">
    <source>
        <dbReference type="EMBL" id="EAY15176.1"/>
    </source>
</evidence>
<organism evidence="2 3">
    <name type="scientific">Trichomonas vaginalis (strain ATCC PRA-98 / G3)</name>
    <dbReference type="NCBI Taxonomy" id="412133"/>
    <lineage>
        <taxon>Eukaryota</taxon>
        <taxon>Metamonada</taxon>
        <taxon>Parabasalia</taxon>
        <taxon>Trichomonadida</taxon>
        <taxon>Trichomonadidae</taxon>
        <taxon>Trichomonas</taxon>
    </lineage>
</organism>
<feature type="compositionally biased region" description="Basic and acidic residues" evidence="1">
    <location>
        <begin position="1"/>
        <end position="15"/>
    </location>
</feature>
<evidence type="ECO:0000313" key="3">
    <source>
        <dbReference type="Proteomes" id="UP000001542"/>
    </source>
</evidence>
<dbReference type="AlphaFoldDB" id="A2DWJ1"/>
<gene>
    <name evidence="2" type="ORF">TVAG_201700</name>
</gene>
<dbReference type="InParanoid" id="A2DWJ1"/>
<evidence type="ECO:0000256" key="1">
    <source>
        <dbReference type="SAM" id="MobiDB-lite"/>
    </source>
</evidence>
<keyword evidence="3" id="KW-1185">Reference proteome</keyword>
<dbReference type="RefSeq" id="XP_001327399.1">
    <property type="nucleotide sequence ID" value="XM_001327364.1"/>
</dbReference>
<name>A2DWJ1_TRIV3</name>
<dbReference type="VEuPathDB" id="TrichDB:TVAGG3_0202210"/>
<reference evidence="2" key="2">
    <citation type="journal article" date="2007" name="Science">
        <title>Draft genome sequence of the sexually transmitted pathogen Trichomonas vaginalis.</title>
        <authorList>
            <person name="Carlton J.M."/>
            <person name="Hirt R.P."/>
            <person name="Silva J.C."/>
            <person name="Delcher A.L."/>
            <person name="Schatz M."/>
            <person name="Zhao Q."/>
            <person name="Wortman J.R."/>
            <person name="Bidwell S.L."/>
            <person name="Alsmark U.C.M."/>
            <person name="Besteiro S."/>
            <person name="Sicheritz-Ponten T."/>
            <person name="Noel C.J."/>
            <person name="Dacks J.B."/>
            <person name="Foster P.G."/>
            <person name="Simillion C."/>
            <person name="Van de Peer Y."/>
            <person name="Miranda-Saavedra D."/>
            <person name="Barton G.J."/>
            <person name="Westrop G.D."/>
            <person name="Mueller S."/>
            <person name="Dessi D."/>
            <person name="Fiori P.L."/>
            <person name="Ren Q."/>
            <person name="Paulsen I."/>
            <person name="Zhang H."/>
            <person name="Bastida-Corcuera F.D."/>
            <person name="Simoes-Barbosa A."/>
            <person name="Brown M.T."/>
            <person name="Hayes R.D."/>
            <person name="Mukherjee M."/>
            <person name="Okumura C.Y."/>
            <person name="Schneider R."/>
            <person name="Smith A.J."/>
            <person name="Vanacova S."/>
            <person name="Villalvazo M."/>
            <person name="Haas B.J."/>
            <person name="Pertea M."/>
            <person name="Feldblyum T.V."/>
            <person name="Utterback T.R."/>
            <person name="Shu C.L."/>
            <person name="Osoegawa K."/>
            <person name="de Jong P.J."/>
            <person name="Hrdy I."/>
            <person name="Horvathova L."/>
            <person name="Zubacova Z."/>
            <person name="Dolezal P."/>
            <person name="Malik S.B."/>
            <person name="Logsdon J.M. Jr."/>
            <person name="Henze K."/>
            <person name="Gupta A."/>
            <person name="Wang C.C."/>
            <person name="Dunne R.L."/>
            <person name="Upcroft J.A."/>
            <person name="Upcroft P."/>
            <person name="White O."/>
            <person name="Salzberg S.L."/>
            <person name="Tang P."/>
            <person name="Chiu C.-H."/>
            <person name="Lee Y.-S."/>
            <person name="Embley T.M."/>
            <person name="Coombs G.H."/>
            <person name="Mottram J.C."/>
            <person name="Tachezy J."/>
            <person name="Fraser-Liggett C.M."/>
            <person name="Johnson P.J."/>
        </authorList>
    </citation>
    <scope>NUCLEOTIDE SEQUENCE [LARGE SCALE GENOMIC DNA]</scope>
    <source>
        <strain evidence="2">G3</strain>
    </source>
</reference>
<dbReference type="OrthoDB" id="10585689at2759"/>
<protein>
    <submittedName>
        <fullName evidence="2">Uncharacterized protein</fullName>
    </submittedName>
</protein>
<proteinExistence type="predicted"/>
<reference evidence="2" key="1">
    <citation type="submission" date="2006-10" db="EMBL/GenBank/DDBJ databases">
        <authorList>
            <person name="Amadeo P."/>
            <person name="Zhao Q."/>
            <person name="Wortman J."/>
            <person name="Fraser-Liggett C."/>
            <person name="Carlton J."/>
        </authorList>
    </citation>
    <scope>NUCLEOTIDE SEQUENCE</scope>
    <source>
        <strain evidence="2">G3</strain>
    </source>
</reference>
<dbReference type="EMBL" id="DS113259">
    <property type="protein sequence ID" value="EAY15176.1"/>
    <property type="molecule type" value="Genomic_DNA"/>
</dbReference>
<feature type="region of interest" description="Disordered" evidence="1">
    <location>
        <begin position="1"/>
        <end position="29"/>
    </location>
</feature>
<sequence>MKPILKKIESDSTETKEDEEDKPEIKPPEKKLQIIKPIKECTNFANVEEFNQFYEENKNLFEELTTCKLNKMFKIEGFRITKIKGQVSLKSIPESRVTNTMKIDELIQRIVTVEDRVNSIIEFINSRFHA</sequence>
<dbReference type="Proteomes" id="UP000001542">
    <property type="component" value="Unassembled WGS sequence"/>
</dbReference>
<accession>A2DWJ1</accession>